<dbReference type="PANTHER" id="PTHR30055">
    <property type="entry name" value="HTH-TYPE TRANSCRIPTIONAL REGULATOR RUTR"/>
    <property type="match status" value="1"/>
</dbReference>
<sequence>MANHELRAARREAVLRSGAELLREGGLGALQMREVARRADVALGTLYSCFSTKEALFAALYARRLDQMFTVVEEEFNTVTDPRVLFIQFATLYRGLYAEFGREVDLGNLITSDNTFDPDTLQSLIRGTSRSVAAMHRILASLHVDQPDAAVVALWSITSGLAAHFTGPRSAFHQVGWDEAVSYTAEIVVNTLHTREGINHDK</sequence>
<dbReference type="EMBL" id="BAEH01000003">
    <property type="protein sequence ID" value="GAB16483.1"/>
    <property type="molecule type" value="Genomic_DNA"/>
</dbReference>
<keyword evidence="2 4" id="KW-0238">DNA-binding</keyword>
<dbReference type="GO" id="GO:0000976">
    <property type="term" value="F:transcription cis-regulatory region binding"/>
    <property type="evidence" value="ECO:0007669"/>
    <property type="project" value="TreeGrafter"/>
</dbReference>
<dbReference type="RefSeq" id="WP_007315821.1">
    <property type="nucleotide sequence ID" value="NZ_BAEH01000003.1"/>
</dbReference>
<dbReference type="STRING" id="1077974.GOEFS_003_00060"/>
<evidence type="ECO:0000256" key="2">
    <source>
        <dbReference type="ARBA" id="ARBA00023125"/>
    </source>
</evidence>
<dbReference type="eggNOG" id="COG1309">
    <property type="taxonomic scope" value="Bacteria"/>
</dbReference>
<dbReference type="PROSITE" id="PS50977">
    <property type="entry name" value="HTH_TETR_2"/>
    <property type="match status" value="1"/>
</dbReference>
<evidence type="ECO:0000256" key="1">
    <source>
        <dbReference type="ARBA" id="ARBA00023015"/>
    </source>
</evidence>
<accession>H0QUI2</accession>
<keyword evidence="3" id="KW-0804">Transcription</keyword>
<dbReference type="GO" id="GO:0003700">
    <property type="term" value="F:DNA-binding transcription factor activity"/>
    <property type="evidence" value="ECO:0007669"/>
    <property type="project" value="TreeGrafter"/>
</dbReference>
<dbReference type="InterPro" id="IPR050109">
    <property type="entry name" value="HTH-type_TetR-like_transc_reg"/>
</dbReference>
<organism evidence="6 7">
    <name type="scientific">Gordonia effusa NBRC 100432</name>
    <dbReference type="NCBI Taxonomy" id="1077974"/>
    <lineage>
        <taxon>Bacteria</taxon>
        <taxon>Bacillati</taxon>
        <taxon>Actinomycetota</taxon>
        <taxon>Actinomycetes</taxon>
        <taxon>Mycobacteriales</taxon>
        <taxon>Gordoniaceae</taxon>
        <taxon>Gordonia</taxon>
    </lineage>
</organism>
<proteinExistence type="predicted"/>
<evidence type="ECO:0000256" key="3">
    <source>
        <dbReference type="ARBA" id="ARBA00023163"/>
    </source>
</evidence>
<evidence type="ECO:0000259" key="5">
    <source>
        <dbReference type="PROSITE" id="PS50977"/>
    </source>
</evidence>
<dbReference type="Pfam" id="PF00440">
    <property type="entry name" value="TetR_N"/>
    <property type="match status" value="1"/>
</dbReference>
<gene>
    <name evidence="6" type="ORF">GOEFS_003_00060</name>
</gene>
<feature type="domain" description="HTH tetR-type" evidence="5">
    <location>
        <begin position="8"/>
        <end position="68"/>
    </location>
</feature>
<dbReference type="PANTHER" id="PTHR30055:SF234">
    <property type="entry name" value="HTH-TYPE TRANSCRIPTIONAL REGULATOR BETI"/>
    <property type="match status" value="1"/>
</dbReference>
<dbReference type="AlphaFoldDB" id="H0QUI2"/>
<dbReference type="InterPro" id="IPR009057">
    <property type="entry name" value="Homeodomain-like_sf"/>
</dbReference>
<evidence type="ECO:0000313" key="7">
    <source>
        <dbReference type="Proteomes" id="UP000035034"/>
    </source>
</evidence>
<name>H0QUI2_9ACTN</name>
<dbReference type="PRINTS" id="PR00455">
    <property type="entry name" value="HTHTETR"/>
</dbReference>
<feature type="DNA-binding region" description="H-T-H motif" evidence="4">
    <location>
        <begin position="31"/>
        <end position="50"/>
    </location>
</feature>
<dbReference type="InterPro" id="IPR001647">
    <property type="entry name" value="HTH_TetR"/>
</dbReference>
<dbReference type="Gene3D" id="1.10.357.10">
    <property type="entry name" value="Tetracycline Repressor, domain 2"/>
    <property type="match status" value="1"/>
</dbReference>
<reference evidence="6 7" key="1">
    <citation type="submission" date="2011-12" db="EMBL/GenBank/DDBJ databases">
        <title>Whole genome shotgun sequence of Gordonia effusa NBRC 100432.</title>
        <authorList>
            <person name="Yoshida I."/>
            <person name="Takarada H."/>
            <person name="Hosoyama A."/>
            <person name="Tsuchikane K."/>
            <person name="Katsumata H."/>
            <person name="Yamazaki S."/>
            <person name="Fujita N."/>
        </authorList>
    </citation>
    <scope>NUCLEOTIDE SEQUENCE [LARGE SCALE GENOMIC DNA]</scope>
    <source>
        <strain evidence="6 7">NBRC 100432</strain>
    </source>
</reference>
<keyword evidence="7" id="KW-1185">Reference proteome</keyword>
<keyword evidence="1" id="KW-0805">Transcription regulation</keyword>
<dbReference type="Proteomes" id="UP000035034">
    <property type="component" value="Unassembled WGS sequence"/>
</dbReference>
<comment type="caution">
    <text evidence="6">The sequence shown here is derived from an EMBL/GenBank/DDBJ whole genome shotgun (WGS) entry which is preliminary data.</text>
</comment>
<evidence type="ECO:0000313" key="6">
    <source>
        <dbReference type="EMBL" id="GAB16483.1"/>
    </source>
</evidence>
<protein>
    <submittedName>
        <fullName evidence="6">Putative TetR family transcriptional regulator</fullName>
    </submittedName>
</protein>
<dbReference type="SUPFAM" id="SSF46689">
    <property type="entry name" value="Homeodomain-like"/>
    <property type="match status" value="1"/>
</dbReference>
<evidence type="ECO:0000256" key="4">
    <source>
        <dbReference type="PROSITE-ProRule" id="PRU00335"/>
    </source>
</evidence>